<evidence type="ECO:0000313" key="6">
    <source>
        <dbReference type="EMBL" id="JAG41697.1"/>
    </source>
</evidence>
<dbReference type="GO" id="GO:0003746">
    <property type="term" value="F:translation elongation factor activity"/>
    <property type="evidence" value="ECO:0007669"/>
    <property type="project" value="UniProtKB-KW"/>
</dbReference>
<evidence type="ECO:0000256" key="3">
    <source>
        <dbReference type="ARBA" id="ARBA00023134"/>
    </source>
</evidence>
<dbReference type="InterPro" id="IPR009000">
    <property type="entry name" value="Transl_B-barrel_sf"/>
</dbReference>
<dbReference type="PANTHER" id="PTHR44830:SF1">
    <property type="entry name" value="TR-TYPE G DOMAIN-CONTAINING PROTEIN"/>
    <property type="match status" value="1"/>
</dbReference>
<evidence type="ECO:0000313" key="7">
    <source>
        <dbReference type="EMBL" id="JAQ06171.1"/>
    </source>
</evidence>
<comment type="subcellular location">
    <subcellularLocation>
        <location evidence="1">Cytoplasm</location>
    </subcellularLocation>
</comment>
<organism evidence="6">
    <name type="scientific">Lygus hesperus</name>
    <name type="common">Western plant bug</name>
    <dbReference type="NCBI Taxonomy" id="30085"/>
    <lineage>
        <taxon>Eukaryota</taxon>
        <taxon>Metazoa</taxon>
        <taxon>Ecdysozoa</taxon>
        <taxon>Arthropoda</taxon>
        <taxon>Hexapoda</taxon>
        <taxon>Insecta</taxon>
        <taxon>Pterygota</taxon>
        <taxon>Neoptera</taxon>
        <taxon>Paraneoptera</taxon>
        <taxon>Hemiptera</taxon>
        <taxon>Heteroptera</taxon>
        <taxon>Panheteroptera</taxon>
        <taxon>Cimicomorpha</taxon>
        <taxon>Miridae</taxon>
        <taxon>Mirini</taxon>
        <taxon>Lygus</taxon>
    </lineage>
</organism>
<name>A0A0A9Z8X7_LYGHE</name>
<feature type="domain" description="GTP-eEF1A C-terminal" evidence="5">
    <location>
        <begin position="63"/>
        <end position="124"/>
    </location>
</feature>
<proteinExistence type="predicted"/>
<dbReference type="Pfam" id="PF22594">
    <property type="entry name" value="GTP-eEF1A_C"/>
    <property type="match status" value="1"/>
</dbReference>
<dbReference type="InterPro" id="IPR004161">
    <property type="entry name" value="EFTu-like_2"/>
</dbReference>
<dbReference type="InterPro" id="IPR054696">
    <property type="entry name" value="GTP-eEF1A_C"/>
</dbReference>
<evidence type="ECO:0000259" key="4">
    <source>
        <dbReference type="Pfam" id="PF03144"/>
    </source>
</evidence>
<reference evidence="6" key="1">
    <citation type="journal article" date="2014" name="PLoS ONE">
        <title>Transcriptome-Based Identification of ABC Transporters in the Western Tarnished Plant Bug Lygus hesperus.</title>
        <authorList>
            <person name="Hull J.J."/>
            <person name="Chaney K."/>
            <person name="Geib S.M."/>
            <person name="Fabrick J.A."/>
            <person name="Brent C.S."/>
            <person name="Walsh D."/>
            <person name="Lavine L.C."/>
        </authorList>
    </citation>
    <scope>NUCLEOTIDE SEQUENCE</scope>
</reference>
<dbReference type="GO" id="GO:0005737">
    <property type="term" value="C:cytoplasm"/>
    <property type="evidence" value="ECO:0007669"/>
    <property type="project" value="UniProtKB-SubCell"/>
</dbReference>
<evidence type="ECO:0000256" key="1">
    <source>
        <dbReference type="ARBA" id="ARBA00004496"/>
    </source>
</evidence>
<dbReference type="AlphaFoldDB" id="A0A0A9Z8X7"/>
<gene>
    <name evidence="6" type="primary">EF1A_1</name>
    <name evidence="6" type="ORF">CM83_28628</name>
    <name evidence="7" type="ORF">g.27024</name>
</gene>
<dbReference type="InterPro" id="IPR009001">
    <property type="entry name" value="Transl_elong_EF1A/Init_IF2_C"/>
</dbReference>
<evidence type="ECO:0000256" key="2">
    <source>
        <dbReference type="ARBA" id="ARBA00022741"/>
    </source>
</evidence>
<sequence length="124" mass="13250">MTVLFAPSTITAEVKSVEMHHETLDAAEPGDNIGFNVKLAVKDIARGMVTSDVKNDPACPVASFDAQVIIMGHPGEIRVGYTPVLDCHTAHIACRFNQLKLKYDAVSMKLVEAEPASVKTGDAA</sequence>
<dbReference type="EMBL" id="GDHC01012458">
    <property type="protein sequence ID" value="JAQ06171.1"/>
    <property type="molecule type" value="Transcribed_RNA"/>
</dbReference>
<keyword evidence="2" id="KW-0547">Nucleotide-binding</keyword>
<reference evidence="6" key="2">
    <citation type="submission" date="2014-07" db="EMBL/GenBank/DDBJ databases">
        <authorList>
            <person name="Hull J."/>
        </authorList>
    </citation>
    <scope>NUCLEOTIDE SEQUENCE</scope>
</reference>
<evidence type="ECO:0000259" key="5">
    <source>
        <dbReference type="Pfam" id="PF22594"/>
    </source>
</evidence>
<accession>A0A0A9Z8X7</accession>
<dbReference type="GO" id="GO:0005525">
    <property type="term" value="F:GTP binding"/>
    <property type="evidence" value="ECO:0007669"/>
    <property type="project" value="UniProtKB-KW"/>
</dbReference>
<dbReference type="Pfam" id="PF03144">
    <property type="entry name" value="GTP_EFTU_D2"/>
    <property type="match status" value="1"/>
</dbReference>
<reference evidence="7" key="3">
    <citation type="journal article" date="2016" name="Gigascience">
        <title>De novo construction of an expanded transcriptome assembly for the western tarnished plant bug, Lygus hesperus.</title>
        <authorList>
            <person name="Tassone E.E."/>
            <person name="Geib S.M."/>
            <person name="Hall B."/>
            <person name="Fabrick J.A."/>
            <person name="Brent C.S."/>
            <person name="Hull J.J."/>
        </authorList>
    </citation>
    <scope>NUCLEOTIDE SEQUENCE</scope>
</reference>
<dbReference type="Gene3D" id="2.40.30.10">
    <property type="entry name" value="Translation factors"/>
    <property type="match status" value="2"/>
</dbReference>
<keyword evidence="6" id="KW-0251">Elongation factor</keyword>
<dbReference type="SUPFAM" id="SSF50465">
    <property type="entry name" value="EF-Tu/eEF-1alpha/eIF2-gamma C-terminal domain"/>
    <property type="match status" value="1"/>
</dbReference>
<protein>
    <submittedName>
        <fullName evidence="6">Elongation factor 1-alpha</fullName>
    </submittedName>
</protein>
<keyword evidence="6" id="KW-0648">Protein biosynthesis</keyword>
<dbReference type="EMBL" id="GBHO01001907">
    <property type="protein sequence ID" value="JAG41697.1"/>
    <property type="molecule type" value="Transcribed_RNA"/>
</dbReference>
<feature type="domain" description="Translation elongation factor EFTu-like" evidence="4">
    <location>
        <begin position="2"/>
        <end position="49"/>
    </location>
</feature>
<keyword evidence="3" id="KW-0342">GTP-binding</keyword>
<dbReference type="PANTHER" id="PTHR44830">
    <property type="entry name" value="ELONGATION FACTOR 1 ALPHA"/>
    <property type="match status" value="1"/>
</dbReference>
<dbReference type="SUPFAM" id="SSF50447">
    <property type="entry name" value="Translation proteins"/>
    <property type="match status" value="1"/>
</dbReference>